<name>A0A1F5TRA7_9BACT</name>
<proteinExistence type="predicted"/>
<evidence type="ECO:0000256" key="1">
    <source>
        <dbReference type="SAM" id="Coils"/>
    </source>
</evidence>
<reference evidence="2 3" key="1">
    <citation type="journal article" date="2016" name="Nat. Commun.">
        <title>Thousands of microbial genomes shed light on interconnected biogeochemical processes in an aquifer system.</title>
        <authorList>
            <person name="Anantharaman K."/>
            <person name="Brown C.T."/>
            <person name="Hug L.A."/>
            <person name="Sharon I."/>
            <person name="Castelle C.J."/>
            <person name="Probst A.J."/>
            <person name="Thomas B.C."/>
            <person name="Singh A."/>
            <person name="Wilkins M.J."/>
            <person name="Karaoz U."/>
            <person name="Brodie E.L."/>
            <person name="Williams K.H."/>
            <person name="Hubbard S.S."/>
            <person name="Banfield J.F."/>
        </authorList>
    </citation>
    <scope>NUCLEOTIDE SEQUENCE [LARGE SCALE GENOMIC DNA]</scope>
</reference>
<evidence type="ECO:0000313" key="2">
    <source>
        <dbReference type="EMBL" id="OGF41463.1"/>
    </source>
</evidence>
<sequence>MPKKEITNEEILHVMHSSFNDVDNRINMLEEKMNDMGEKMNDMGEKMNDMGEKMNEKFDQVLTAVDALACNNKKFDQELTANRAAHDRIQNDVNEVRKYVKMDIKNSILRDGE</sequence>
<keyword evidence="1" id="KW-0175">Coiled coil</keyword>
<feature type="coiled-coil region" evidence="1">
    <location>
        <begin position="19"/>
        <end position="46"/>
    </location>
</feature>
<evidence type="ECO:0000313" key="3">
    <source>
        <dbReference type="Proteomes" id="UP000177579"/>
    </source>
</evidence>
<dbReference type="AlphaFoldDB" id="A0A1F5TRA7"/>
<protein>
    <submittedName>
        <fullName evidence="2">Uncharacterized protein</fullName>
    </submittedName>
</protein>
<dbReference type="Proteomes" id="UP000177579">
    <property type="component" value="Unassembled WGS sequence"/>
</dbReference>
<organism evidence="2 3">
    <name type="scientific">Candidatus Falkowbacteria bacterium RIFOXYD2_FULL_34_120</name>
    <dbReference type="NCBI Taxonomy" id="1798007"/>
    <lineage>
        <taxon>Bacteria</taxon>
        <taxon>Candidatus Falkowiibacteriota</taxon>
    </lineage>
</organism>
<gene>
    <name evidence="2" type="ORF">A2531_02110</name>
</gene>
<comment type="caution">
    <text evidence="2">The sequence shown here is derived from an EMBL/GenBank/DDBJ whole genome shotgun (WGS) entry which is preliminary data.</text>
</comment>
<dbReference type="EMBL" id="MFGO01000008">
    <property type="protein sequence ID" value="OGF41463.1"/>
    <property type="molecule type" value="Genomic_DNA"/>
</dbReference>
<accession>A0A1F5TRA7</accession>